<comment type="similarity">
    <text evidence="1 3">Belongs to the UDP-glycosyltransferase family.</text>
</comment>
<sequence length="466" mass="52368">MVQKFHAFMFPWFAFGHMIPYLHLANKLAEKGHRVTFLLPKKAQKQSEHHNLFSDNILFHLLTIPPVAGLPAGAETASDIPISLGNFLFAAMDLTRDQVTAAVHALRPDLILFDFAYWVPEMAREHRVKSVVYNGVSATTIAHNHVPGSELGVPPPGYPSAKVVYCLNGIQSTKMEEQLDKHIVDVYFHGDAQLVCEHFVHKPLVGCSRVLQTEWHDLIAVGSSIRDKCRFFAIRLYHRITTGLMSCDIISMRTCEEVEDEFCDYIARQYQRKVLLTGPMLPELDKSKPLEDQWSSWLTGFRQGSVVFCALGSQITLEKDQFQELCLEMELTGLPFLVAVTPPKGAKTIQEALPEGFEERVKDRGVVWGEWVQQPLILAHPSVGCFVSHCGFGSMWESLMSDCQIVLLPLLSDQILTTRLMTEELEVSVEVPREETGCLVSPGLLTGYTDKFVEALQDLVNDTNLD</sequence>
<keyword evidence="2 3" id="KW-0808">Transferase</keyword>
<keyword evidence="3" id="KW-0328">Glycosyltransferase</keyword>
<dbReference type="AlphaFoldDB" id="A0A3P6D6E2"/>
<evidence type="ECO:0000313" key="5">
    <source>
        <dbReference type="EMBL" id="VDD21638.1"/>
    </source>
</evidence>
<dbReference type="CDD" id="cd03784">
    <property type="entry name" value="GT1_Gtf-like"/>
    <property type="match status" value="1"/>
</dbReference>
<dbReference type="InterPro" id="IPR002213">
    <property type="entry name" value="UDP_glucos_trans"/>
</dbReference>
<dbReference type="EC" id="2.4.1.-" evidence="4"/>
<evidence type="ECO:0000256" key="1">
    <source>
        <dbReference type="ARBA" id="ARBA00009995"/>
    </source>
</evidence>
<dbReference type="FunFam" id="3.40.50.2000:FF:000087">
    <property type="entry name" value="Glycosyltransferase"/>
    <property type="match status" value="1"/>
</dbReference>
<dbReference type="PROSITE" id="PS00375">
    <property type="entry name" value="UDPGT"/>
    <property type="match status" value="1"/>
</dbReference>
<dbReference type="FunFam" id="3.40.50.2000:FF:000037">
    <property type="entry name" value="Glycosyltransferase"/>
    <property type="match status" value="1"/>
</dbReference>
<dbReference type="InterPro" id="IPR035595">
    <property type="entry name" value="UDP_glycos_trans_CS"/>
</dbReference>
<evidence type="ECO:0000256" key="3">
    <source>
        <dbReference type="RuleBase" id="RU003718"/>
    </source>
</evidence>
<dbReference type="GO" id="GO:0035251">
    <property type="term" value="F:UDP-glucosyltransferase activity"/>
    <property type="evidence" value="ECO:0007669"/>
    <property type="project" value="InterPro"/>
</dbReference>
<protein>
    <recommendedName>
        <fullName evidence="4">Glycosyltransferase</fullName>
        <ecNumber evidence="4">2.4.1.-</ecNumber>
    </recommendedName>
</protein>
<dbReference type="PANTHER" id="PTHR48049">
    <property type="entry name" value="GLYCOSYLTRANSFERASE"/>
    <property type="match status" value="1"/>
</dbReference>
<organism evidence="5">
    <name type="scientific">Brassica oleracea</name>
    <name type="common">Wild cabbage</name>
    <dbReference type="NCBI Taxonomy" id="3712"/>
    <lineage>
        <taxon>Eukaryota</taxon>
        <taxon>Viridiplantae</taxon>
        <taxon>Streptophyta</taxon>
        <taxon>Embryophyta</taxon>
        <taxon>Tracheophyta</taxon>
        <taxon>Spermatophyta</taxon>
        <taxon>Magnoliopsida</taxon>
        <taxon>eudicotyledons</taxon>
        <taxon>Gunneridae</taxon>
        <taxon>Pentapetalae</taxon>
        <taxon>rosids</taxon>
        <taxon>malvids</taxon>
        <taxon>Brassicales</taxon>
        <taxon>Brassicaceae</taxon>
        <taxon>Brassiceae</taxon>
        <taxon>Brassica</taxon>
    </lineage>
</organism>
<dbReference type="Gene3D" id="3.40.50.2000">
    <property type="entry name" value="Glycogen Phosphorylase B"/>
    <property type="match status" value="2"/>
</dbReference>
<evidence type="ECO:0000256" key="4">
    <source>
        <dbReference type="RuleBase" id="RU362057"/>
    </source>
</evidence>
<name>A0A3P6D6E2_BRAOL</name>
<dbReference type="PANTHER" id="PTHR48049:SF91">
    <property type="entry name" value="UDP-GLYCOSYLTRANSFERASE 79B7-RELATED"/>
    <property type="match status" value="1"/>
</dbReference>
<gene>
    <name evidence="5" type="ORF">BOLC2T07902H</name>
</gene>
<accession>A0A3P6D6E2</accession>
<evidence type="ECO:0000256" key="2">
    <source>
        <dbReference type="ARBA" id="ARBA00022679"/>
    </source>
</evidence>
<dbReference type="InterPro" id="IPR050481">
    <property type="entry name" value="UDP-glycosyltransf_plant"/>
</dbReference>
<dbReference type="Pfam" id="PF00201">
    <property type="entry name" value="UDPGT"/>
    <property type="match status" value="1"/>
</dbReference>
<dbReference type="EMBL" id="LR031874">
    <property type="protein sequence ID" value="VDD21638.1"/>
    <property type="molecule type" value="Genomic_DNA"/>
</dbReference>
<dbReference type="SUPFAM" id="SSF53756">
    <property type="entry name" value="UDP-Glycosyltransferase/glycogen phosphorylase"/>
    <property type="match status" value="1"/>
</dbReference>
<proteinExistence type="inferred from homology"/>
<reference evidence="5" key="1">
    <citation type="submission" date="2018-11" db="EMBL/GenBank/DDBJ databases">
        <authorList>
            <consortium name="Genoscope - CEA"/>
            <person name="William W."/>
        </authorList>
    </citation>
    <scope>NUCLEOTIDE SEQUENCE</scope>
</reference>